<name>A0AB73T9U5_9FIRM</name>
<sequence>MDILKVFDGAGNRGPGMAHSRNGQELLNENVWRKMQMSWRKKSSLCGMAFFTVIFHGEVQDCPCIKVVYPCYDYSITKKKEGGRYYEV</sequence>
<dbReference type="Proteomes" id="UP000245412">
    <property type="component" value="Unassembled WGS sequence"/>
</dbReference>
<gene>
    <name evidence="1" type="ORF">C7383_101265</name>
</gene>
<dbReference type="RefSeq" id="WP_109624336.1">
    <property type="nucleotide sequence ID" value="NZ_JANKBI010000001.1"/>
</dbReference>
<evidence type="ECO:0000313" key="1">
    <source>
        <dbReference type="EMBL" id="PWJ78892.1"/>
    </source>
</evidence>
<keyword evidence="2" id="KW-1185">Reference proteome</keyword>
<reference evidence="1 2" key="1">
    <citation type="submission" date="2018-05" db="EMBL/GenBank/DDBJ databases">
        <authorList>
            <person name="Goeker M."/>
            <person name="Huntemann M."/>
            <person name="Clum A."/>
            <person name="Pillay M."/>
            <person name="Palaniappan K."/>
            <person name="Varghese N."/>
            <person name="Mikhailova N."/>
            <person name="Stamatis D."/>
            <person name="Reddy T."/>
            <person name="Daum C."/>
            <person name="Shapiro N."/>
            <person name="Ivanova N."/>
            <person name="Kyrpides N."/>
            <person name="Woyke T."/>
        </authorList>
    </citation>
    <scope>NUCLEOTIDE SEQUENCE [LARGE SCALE GENOMIC DNA]</scope>
    <source>
        <strain evidence="1 2">DSM 26524</strain>
    </source>
</reference>
<comment type="caution">
    <text evidence="1">The sequence shown here is derived from an EMBL/GenBank/DDBJ whole genome shotgun (WGS) entry which is preliminary data.</text>
</comment>
<dbReference type="EMBL" id="QGGY01000001">
    <property type="protein sequence ID" value="PWJ78892.1"/>
    <property type="molecule type" value="Genomic_DNA"/>
</dbReference>
<dbReference type="AlphaFoldDB" id="A0AB73T9U5"/>
<protein>
    <submittedName>
        <fullName evidence="1">Uncharacterized protein</fullName>
    </submittedName>
</protein>
<accession>A0AB73T9U5</accession>
<proteinExistence type="predicted"/>
<evidence type="ECO:0000313" key="2">
    <source>
        <dbReference type="Proteomes" id="UP000245412"/>
    </source>
</evidence>
<organism evidence="1 2">
    <name type="scientific">Murimonas intestini</name>
    <dbReference type="NCBI Taxonomy" id="1337051"/>
    <lineage>
        <taxon>Bacteria</taxon>
        <taxon>Bacillati</taxon>
        <taxon>Bacillota</taxon>
        <taxon>Clostridia</taxon>
        <taxon>Lachnospirales</taxon>
        <taxon>Lachnospiraceae</taxon>
        <taxon>Murimonas</taxon>
    </lineage>
</organism>